<dbReference type="AlphaFoldDB" id="A0A1I0N2Z0"/>
<dbReference type="InterPro" id="IPR014284">
    <property type="entry name" value="RNA_pol_sigma-70_dom"/>
</dbReference>
<dbReference type="GO" id="GO:0016987">
    <property type="term" value="F:sigma factor activity"/>
    <property type="evidence" value="ECO:0007669"/>
    <property type="project" value="UniProtKB-KW"/>
</dbReference>
<dbReference type="InterPro" id="IPR011250">
    <property type="entry name" value="OMP/PagP_B-barrel"/>
</dbReference>
<dbReference type="EMBL" id="FOIQ01000002">
    <property type="protein sequence ID" value="SEV95450.1"/>
    <property type="molecule type" value="Genomic_DNA"/>
</dbReference>
<evidence type="ECO:0000256" key="2">
    <source>
        <dbReference type="ARBA" id="ARBA00023015"/>
    </source>
</evidence>
<accession>A0A1I0N2Z0</accession>
<keyword evidence="5" id="KW-1133">Transmembrane helix</keyword>
<dbReference type="Gene3D" id="1.10.1740.10">
    <property type="match status" value="1"/>
</dbReference>
<evidence type="ECO:0000313" key="8">
    <source>
        <dbReference type="EMBL" id="SEV95450.1"/>
    </source>
</evidence>
<evidence type="ECO:0000313" key="9">
    <source>
        <dbReference type="Proteomes" id="UP000199373"/>
    </source>
</evidence>
<dbReference type="InterPro" id="IPR013325">
    <property type="entry name" value="RNA_pol_sigma_r2"/>
</dbReference>
<dbReference type="InterPro" id="IPR036388">
    <property type="entry name" value="WH-like_DNA-bd_sf"/>
</dbReference>
<evidence type="ECO:0000259" key="7">
    <source>
        <dbReference type="Pfam" id="PF08281"/>
    </source>
</evidence>
<dbReference type="SUPFAM" id="SSF88946">
    <property type="entry name" value="Sigma2 domain of RNA polymerase sigma factors"/>
    <property type="match status" value="1"/>
</dbReference>
<comment type="similarity">
    <text evidence="1">Belongs to the sigma-70 factor family. ECF subfamily.</text>
</comment>
<reference evidence="8 9" key="1">
    <citation type="submission" date="2016-10" db="EMBL/GenBank/DDBJ databases">
        <authorList>
            <person name="de Groot N.N."/>
        </authorList>
    </citation>
    <scope>NUCLEOTIDE SEQUENCE [LARGE SCALE GENOMIC DNA]</scope>
    <source>
        <strain evidence="8 9">TC2-24</strain>
    </source>
</reference>
<evidence type="ECO:0000256" key="1">
    <source>
        <dbReference type="ARBA" id="ARBA00010641"/>
    </source>
</evidence>
<keyword evidence="5" id="KW-0812">Transmembrane</keyword>
<dbReference type="PANTHER" id="PTHR43133">
    <property type="entry name" value="RNA POLYMERASE ECF-TYPE SIGMA FACTO"/>
    <property type="match status" value="1"/>
</dbReference>
<sequence length="557" mass="63596">MELDTTELINRCKAGERHALDLLYQQYKPKLLNICKQYAKEDDVAEDLLHDAFVVILTSLDKLEKPEKLESWMISIVRNVGYHYRQHANKEQSALMQLAKEETETTDTSQTPSYDQLQSFVALLPQGYQDVFRLSVFENFSHQEISKVLGIAPHSSSSQLFHAKRTLRTLIRRSWVLLLLLIAVPTAIWLFIQKDKTIEESNPIAQKKTEMTQEPERSLDSDISQSPILVPSYQTTYPKLSAQHKPSVEVSDTTTYQIAEAPHESIQETTHQTPIDTTKVESHHDIFTIPAFESEHLLVAQAEVSRPWHISMTYSGIAGNNEDYMAQASVGKTSFNAISNTSIPTQFNNWIDYALYLNYDPMVVRDAETRSINYIATLNSTLNGGMMEAHHKHQLPVTFQILLNRQLTKRLSVETGLSYTQLNSTITTGSTQAFIQEKQQLRYLGIPLRLGWQWYSKAHFSLYSSVGATLELPVQGKVLIRHEANGSKTFQKKTDLDVPYQWSTTFGLGLQYNLTPHLGLYLEPSLQYFFNDGSDIQSYRTEHPLQITLPLGIRVHW</sequence>
<dbReference type="GO" id="GO:0006352">
    <property type="term" value="P:DNA-templated transcription initiation"/>
    <property type="evidence" value="ECO:0007669"/>
    <property type="project" value="InterPro"/>
</dbReference>
<dbReference type="InterPro" id="IPR007627">
    <property type="entry name" value="RNA_pol_sigma70_r2"/>
</dbReference>
<dbReference type="InterPro" id="IPR013324">
    <property type="entry name" value="RNA_pol_sigma_r3/r4-like"/>
</dbReference>
<dbReference type="Pfam" id="PF04542">
    <property type="entry name" value="Sigma70_r2"/>
    <property type="match status" value="1"/>
</dbReference>
<evidence type="ECO:0000256" key="3">
    <source>
        <dbReference type="ARBA" id="ARBA00023082"/>
    </source>
</evidence>
<dbReference type="NCBIfam" id="TIGR02937">
    <property type="entry name" value="sigma70-ECF"/>
    <property type="match status" value="1"/>
</dbReference>
<dbReference type="SUPFAM" id="SSF88659">
    <property type="entry name" value="Sigma3 and sigma4 domains of RNA polymerase sigma factors"/>
    <property type="match status" value="1"/>
</dbReference>
<feature type="transmembrane region" description="Helical" evidence="5">
    <location>
        <begin position="174"/>
        <end position="192"/>
    </location>
</feature>
<keyword evidence="3" id="KW-0731">Sigma factor</keyword>
<dbReference type="RefSeq" id="WP_091915063.1">
    <property type="nucleotide sequence ID" value="NZ_FOIQ01000002.1"/>
</dbReference>
<dbReference type="InterPro" id="IPR013249">
    <property type="entry name" value="RNA_pol_sigma70_r4_t2"/>
</dbReference>
<dbReference type="Pfam" id="PF08281">
    <property type="entry name" value="Sigma70_r4_2"/>
    <property type="match status" value="1"/>
</dbReference>
<dbReference type="SUPFAM" id="SSF56925">
    <property type="entry name" value="OMPA-like"/>
    <property type="match status" value="1"/>
</dbReference>
<dbReference type="GO" id="GO:0003677">
    <property type="term" value="F:DNA binding"/>
    <property type="evidence" value="ECO:0007669"/>
    <property type="project" value="InterPro"/>
</dbReference>
<feature type="domain" description="RNA polymerase sigma-70 region 2" evidence="6">
    <location>
        <begin position="23"/>
        <end position="86"/>
    </location>
</feature>
<feature type="domain" description="RNA polymerase sigma factor 70 region 4 type 2" evidence="7">
    <location>
        <begin position="115"/>
        <end position="167"/>
    </location>
</feature>
<evidence type="ECO:0000256" key="4">
    <source>
        <dbReference type="ARBA" id="ARBA00023163"/>
    </source>
</evidence>
<dbReference type="InterPro" id="IPR039425">
    <property type="entry name" value="RNA_pol_sigma-70-like"/>
</dbReference>
<keyword evidence="4" id="KW-0804">Transcription</keyword>
<proteinExistence type="inferred from homology"/>
<dbReference type="Proteomes" id="UP000199373">
    <property type="component" value="Unassembled WGS sequence"/>
</dbReference>
<evidence type="ECO:0000256" key="5">
    <source>
        <dbReference type="SAM" id="Phobius"/>
    </source>
</evidence>
<dbReference type="PANTHER" id="PTHR43133:SF46">
    <property type="entry name" value="RNA POLYMERASE SIGMA-70 FACTOR ECF SUBFAMILY"/>
    <property type="match status" value="1"/>
</dbReference>
<name>A0A1I0N2Z0_9BACT</name>
<dbReference type="Gene3D" id="1.10.10.10">
    <property type="entry name" value="Winged helix-like DNA-binding domain superfamily/Winged helix DNA-binding domain"/>
    <property type="match status" value="1"/>
</dbReference>
<protein>
    <submittedName>
        <fullName evidence="8">RNA polymerase sigma-70 factor, ECF subfamily</fullName>
    </submittedName>
</protein>
<keyword evidence="9" id="KW-1185">Reference proteome</keyword>
<organism evidence="8 9">
    <name type="scientific">Prevotella aff. ruminicola Tc2-24</name>
    <dbReference type="NCBI Taxonomy" id="81582"/>
    <lineage>
        <taxon>Bacteria</taxon>
        <taxon>Pseudomonadati</taxon>
        <taxon>Bacteroidota</taxon>
        <taxon>Bacteroidia</taxon>
        <taxon>Bacteroidales</taxon>
        <taxon>Prevotellaceae</taxon>
        <taxon>Prevotella</taxon>
    </lineage>
</organism>
<keyword evidence="2" id="KW-0805">Transcription regulation</keyword>
<evidence type="ECO:0000259" key="6">
    <source>
        <dbReference type="Pfam" id="PF04542"/>
    </source>
</evidence>
<gene>
    <name evidence="8" type="ORF">SAMN04487850_0937</name>
</gene>
<keyword evidence="5" id="KW-0472">Membrane</keyword>
<dbReference type="Gene3D" id="2.40.160.20">
    <property type="match status" value="1"/>
</dbReference>